<evidence type="ECO:0000313" key="5">
    <source>
        <dbReference type="Proteomes" id="UP000595917"/>
    </source>
</evidence>
<dbReference type="PROSITE" id="PS51186">
    <property type="entry name" value="GNAT"/>
    <property type="match status" value="1"/>
</dbReference>
<feature type="domain" description="N-acetyltransferase" evidence="3">
    <location>
        <begin position="1"/>
        <end position="142"/>
    </location>
</feature>
<protein>
    <submittedName>
        <fullName evidence="4">N-acetyltransferase</fullName>
        <ecNumber evidence="4">2.3.1.-</ecNumber>
    </submittedName>
</protein>
<keyword evidence="2 4" id="KW-0012">Acyltransferase</keyword>
<dbReference type="PANTHER" id="PTHR43800">
    <property type="entry name" value="PEPTIDYL-LYSINE N-ACETYLTRANSFERASE YJAB"/>
    <property type="match status" value="1"/>
</dbReference>
<dbReference type="Proteomes" id="UP000595917">
    <property type="component" value="Chromosome"/>
</dbReference>
<dbReference type="PANTHER" id="PTHR43800:SF1">
    <property type="entry name" value="PEPTIDYL-LYSINE N-ACETYLTRANSFERASE YJAB"/>
    <property type="match status" value="1"/>
</dbReference>
<dbReference type="KEGG" id="bhc:JFL75_18040"/>
<evidence type="ECO:0000313" key="4">
    <source>
        <dbReference type="EMBL" id="QQO08807.1"/>
    </source>
</evidence>
<keyword evidence="5" id="KW-1185">Reference proteome</keyword>
<accession>A0A7T8B9T1</accession>
<proteinExistence type="predicted"/>
<dbReference type="CDD" id="cd04301">
    <property type="entry name" value="NAT_SF"/>
    <property type="match status" value="1"/>
</dbReference>
<gene>
    <name evidence="4" type="ORF">JFL75_18040</name>
</gene>
<dbReference type="EMBL" id="CP067089">
    <property type="protein sequence ID" value="QQO08807.1"/>
    <property type="molecule type" value="Genomic_DNA"/>
</dbReference>
<dbReference type="InterPro" id="IPR000182">
    <property type="entry name" value="GNAT_dom"/>
</dbReference>
<dbReference type="NCBIfam" id="NF007853">
    <property type="entry name" value="PRK10562.1"/>
    <property type="match status" value="1"/>
</dbReference>
<dbReference type="InterPro" id="IPR016181">
    <property type="entry name" value="Acyl_CoA_acyltransferase"/>
</dbReference>
<dbReference type="RefSeq" id="WP_215626113.1">
    <property type="nucleotide sequence ID" value="NZ_CP067089.2"/>
</dbReference>
<dbReference type="Pfam" id="PF00583">
    <property type="entry name" value="Acetyltransf_1"/>
    <property type="match status" value="1"/>
</dbReference>
<evidence type="ECO:0000259" key="3">
    <source>
        <dbReference type="PROSITE" id="PS51186"/>
    </source>
</evidence>
<dbReference type="SUPFAM" id="SSF55729">
    <property type="entry name" value="Acyl-CoA N-acyltransferases (Nat)"/>
    <property type="match status" value="1"/>
</dbReference>
<evidence type="ECO:0000256" key="1">
    <source>
        <dbReference type="ARBA" id="ARBA00022679"/>
    </source>
</evidence>
<name>A0A7T8B9T1_9SPIR</name>
<evidence type="ECO:0000256" key="2">
    <source>
        <dbReference type="ARBA" id="ARBA00023315"/>
    </source>
</evidence>
<dbReference type="GO" id="GO:0016747">
    <property type="term" value="F:acyltransferase activity, transferring groups other than amino-acyl groups"/>
    <property type="evidence" value="ECO:0007669"/>
    <property type="project" value="InterPro"/>
</dbReference>
<dbReference type="AlphaFoldDB" id="A0A7T8B9T1"/>
<dbReference type="EC" id="2.3.1.-" evidence="4"/>
<reference evidence="4" key="1">
    <citation type="submission" date="2021-01" db="EMBL/GenBank/DDBJ databases">
        <title>Description of Breznakiella homolactica.</title>
        <authorList>
            <person name="Song Y."/>
            <person name="Brune A."/>
        </authorList>
    </citation>
    <scope>NUCLEOTIDE SEQUENCE</scope>
    <source>
        <strain evidence="4">RmG30</strain>
    </source>
</reference>
<keyword evidence="1 4" id="KW-0808">Transferase</keyword>
<organism evidence="4 5">
    <name type="scientific">Breznakiella homolactica</name>
    <dbReference type="NCBI Taxonomy" id="2798577"/>
    <lineage>
        <taxon>Bacteria</taxon>
        <taxon>Pseudomonadati</taxon>
        <taxon>Spirochaetota</taxon>
        <taxon>Spirochaetia</taxon>
        <taxon>Spirochaetales</taxon>
        <taxon>Breznakiellaceae</taxon>
        <taxon>Breznakiella</taxon>
    </lineage>
</organism>
<sequence>MMLRTITADDMDRVIQIWFESSIIAHAFADPEYWRSKTEAMRTLYIPNSETWVWEDDENIQGFLSLNKNDLAALFVLPEAQGHGIGTALMDLAKSLRDELTLAVYTENTRSVSFYRKQGFTEIREQTDEHTGRRELIMAWKK</sequence>
<dbReference type="Gene3D" id="3.40.630.30">
    <property type="match status" value="1"/>
</dbReference>